<dbReference type="PANTHER" id="PTHR48106">
    <property type="entry name" value="QUINONE OXIDOREDUCTASE PIG3-RELATED"/>
    <property type="match status" value="1"/>
</dbReference>
<dbReference type="GO" id="GO:0016651">
    <property type="term" value="F:oxidoreductase activity, acting on NAD(P)H"/>
    <property type="evidence" value="ECO:0007669"/>
    <property type="project" value="TreeGrafter"/>
</dbReference>
<dbReference type="Gene3D" id="3.90.180.10">
    <property type="entry name" value="Medium-chain alcohol dehydrogenases, catalytic domain"/>
    <property type="match status" value="1"/>
</dbReference>
<evidence type="ECO:0000313" key="5">
    <source>
        <dbReference type="EMBL" id="ORA39761.1"/>
    </source>
</evidence>
<dbReference type="InterPro" id="IPR011032">
    <property type="entry name" value="GroES-like_sf"/>
</dbReference>
<accession>A0A7I7W4Y5</accession>
<reference evidence="5 6" key="1">
    <citation type="submission" date="2016-12" db="EMBL/GenBank/DDBJ databases">
        <title>The new phylogeny of genus Mycobacterium.</title>
        <authorList>
            <person name="Tortoli E."/>
            <person name="Trovato A."/>
            <person name="Cirillo D.M."/>
        </authorList>
    </citation>
    <scope>NUCLEOTIDE SEQUENCE [LARGE SCALE GENOMIC DNA]</scope>
    <source>
        <strain evidence="5 6">DSM 44624</strain>
    </source>
</reference>
<evidence type="ECO:0000313" key="6">
    <source>
        <dbReference type="Proteomes" id="UP000192441"/>
    </source>
</evidence>
<evidence type="ECO:0000256" key="2">
    <source>
        <dbReference type="ARBA" id="ARBA00023002"/>
    </source>
</evidence>
<dbReference type="SUPFAM" id="SSF51735">
    <property type="entry name" value="NAD(P)-binding Rossmann-fold domains"/>
    <property type="match status" value="1"/>
</dbReference>
<evidence type="ECO:0000313" key="7">
    <source>
        <dbReference type="Proteomes" id="UP000467379"/>
    </source>
</evidence>
<dbReference type="SMART" id="SM00829">
    <property type="entry name" value="PKS_ER"/>
    <property type="match status" value="1"/>
</dbReference>
<dbReference type="Gene3D" id="3.40.50.720">
    <property type="entry name" value="NAD(P)-binding Rossmann-like Domain"/>
    <property type="match status" value="1"/>
</dbReference>
<proteinExistence type="predicted"/>
<dbReference type="InterPro" id="IPR013154">
    <property type="entry name" value="ADH-like_N"/>
</dbReference>
<reference evidence="4 7" key="2">
    <citation type="journal article" date="2019" name="Emerg. Microbes Infect.">
        <title>Comprehensive subspecies identification of 175 nontuberculous mycobacteria species based on 7547 genomic profiles.</title>
        <authorList>
            <person name="Matsumoto Y."/>
            <person name="Kinjo T."/>
            <person name="Motooka D."/>
            <person name="Nabeya D."/>
            <person name="Jung N."/>
            <person name="Uechi K."/>
            <person name="Horii T."/>
            <person name="Iida T."/>
            <person name="Fujita J."/>
            <person name="Nakamura S."/>
        </authorList>
    </citation>
    <scope>NUCLEOTIDE SEQUENCE [LARGE SCALE GENOMIC DNA]</scope>
    <source>
        <strain evidence="4 7">JCM 12687</strain>
    </source>
</reference>
<keyword evidence="7" id="KW-1185">Reference proteome</keyword>
<dbReference type="CDD" id="cd05289">
    <property type="entry name" value="MDR_like_2"/>
    <property type="match status" value="1"/>
</dbReference>
<dbReference type="InterPro" id="IPR020843">
    <property type="entry name" value="ER"/>
</dbReference>
<dbReference type="EMBL" id="AP022606">
    <property type="protein sequence ID" value="BBZ11875.1"/>
    <property type="molecule type" value="Genomic_DNA"/>
</dbReference>
<reference evidence="4" key="3">
    <citation type="submission" date="2020-02" db="EMBL/GenBank/DDBJ databases">
        <authorList>
            <person name="Matsumoto Y."/>
            <person name="Kinjo T."/>
            <person name="Motooka D."/>
            <person name="Nabeya D."/>
            <person name="Jung N."/>
            <person name="Uechi K."/>
            <person name="Horii T."/>
            <person name="Iida T."/>
            <person name="Fujita J."/>
            <person name="Nakamura S."/>
        </authorList>
    </citation>
    <scope>NUCLEOTIDE SEQUENCE</scope>
    <source>
        <strain evidence="4">JCM 12687</strain>
    </source>
</reference>
<evidence type="ECO:0000313" key="4">
    <source>
        <dbReference type="EMBL" id="BBZ11875.1"/>
    </source>
</evidence>
<dbReference type="Proteomes" id="UP000192441">
    <property type="component" value="Unassembled WGS sequence"/>
</dbReference>
<dbReference type="OrthoDB" id="9787435at2"/>
<dbReference type="InterPro" id="IPR036291">
    <property type="entry name" value="NAD(P)-bd_dom_sf"/>
</dbReference>
<dbReference type="RefSeq" id="WP_083131240.1">
    <property type="nucleotide sequence ID" value="NZ_AP022606.1"/>
</dbReference>
<dbReference type="SUPFAM" id="SSF50129">
    <property type="entry name" value="GroES-like"/>
    <property type="match status" value="1"/>
</dbReference>
<evidence type="ECO:0000256" key="1">
    <source>
        <dbReference type="ARBA" id="ARBA00022857"/>
    </source>
</evidence>
<dbReference type="Proteomes" id="UP000467379">
    <property type="component" value="Chromosome"/>
</dbReference>
<sequence>MKAVGFTEFGGPEVLKVLEVDDPHAGAGQVRVKVAAFDVTPANTYLRSGVWDDWDQTTAERGGAAKFAPQLPYYIPGWDFSGIIDEVGPGVSETSAKVGDRVVGLPVDSYLHGPYAQYIVTSAESVVRAPANVDNVAAATFLMNALTAYIALEALALAAGSTVAVTGAAGALGQYVIELGKHYGFVVIADAKPADEALVRARGADHVVARGDDVAQRIREVAPSGVDGLVDCAALHELIEPAVRDGGSIATPRWYSAPNDRGITWHPIFVPEHITRRDVLEELRDLVEAGVLSTPVAEVLPAHQAALAHQKLEAGGVRGRIVLTW</sequence>
<dbReference type="Pfam" id="PF08240">
    <property type="entry name" value="ADH_N"/>
    <property type="match status" value="1"/>
</dbReference>
<gene>
    <name evidence="5" type="ORF">BST20_08640</name>
    <name evidence="4" type="ORF">MBRA_20700</name>
</gene>
<dbReference type="EMBL" id="MVHM01000003">
    <property type="protein sequence ID" value="ORA39761.1"/>
    <property type="molecule type" value="Genomic_DNA"/>
</dbReference>
<protein>
    <submittedName>
        <fullName evidence="4">Zinc-binding alcohol dehydrogenase</fullName>
    </submittedName>
</protein>
<name>A0A7I7W4Y5_9MYCO</name>
<dbReference type="Pfam" id="PF13602">
    <property type="entry name" value="ADH_zinc_N_2"/>
    <property type="match status" value="1"/>
</dbReference>
<organism evidence="5 6">
    <name type="scientific">Mycobacterium branderi</name>
    <dbReference type="NCBI Taxonomy" id="43348"/>
    <lineage>
        <taxon>Bacteria</taxon>
        <taxon>Bacillati</taxon>
        <taxon>Actinomycetota</taxon>
        <taxon>Actinomycetes</taxon>
        <taxon>Mycobacteriales</taxon>
        <taxon>Mycobacteriaceae</taxon>
        <taxon>Mycobacterium</taxon>
    </lineage>
</organism>
<dbReference type="AlphaFoldDB" id="A0A7I7W4Y5"/>
<dbReference type="GO" id="GO:0070402">
    <property type="term" value="F:NADPH binding"/>
    <property type="evidence" value="ECO:0007669"/>
    <property type="project" value="TreeGrafter"/>
</dbReference>
<keyword evidence="1" id="KW-0521">NADP</keyword>
<keyword evidence="2" id="KW-0560">Oxidoreductase</keyword>
<evidence type="ECO:0000259" key="3">
    <source>
        <dbReference type="SMART" id="SM00829"/>
    </source>
</evidence>
<feature type="domain" description="Enoyl reductase (ER)" evidence="3">
    <location>
        <begin position="10"/>
        <end position="323"/>
    </location>
</feature>